<keyword evidence="1" id="KW-0732">Signal</keyword>
<dbReference type="Proteomes" id="UP000726105">
    <property type="component" value="Unassembled WGS sequence"/>
</dbReference>
<gene>
    <name evidence="2" type="ORF">IPF40_10030</name>
    <name evidence="3" type="ORF">IPI13_02490</name>
</gene>
<reference evidence="4 5" key="1">
    <citation type="submission" date="2020-10" db="EMBL/GenBank/DDBJ databases">
        <title>Connecting structure to function with the recovery of over 1000 high-quality activated sludge metagenome-assembled genomes encoding full-length rRNA genes using long-read sequencing.</title>
        <authorList>
            <person name="Singleton C.M."/>
            <person name="Petriglieri F."/>
            <person name="Kristensen J.M."/>
            <person name="Kirkegaard R.H."/>
            <person name="Michaelsen T.Y."/>
            <person name="Andersen M.H."/>
            <person name="Karst S.M."/>
            <person name="Dueholm M.S."/>
            <person name="Nielsen P.H."/>
            <person name="Albertsen M."/>
        </authorList>
    </citation>
    <scope>NUCLEOTIDE SEQUENCE [LARGE SCALE GENOMIC DNA]</scope>
    <source>
        <strain evidence="2">AalE_18-Q3-R2-46_BAT3C.188</strain>
        <strain evidence="3">Ega_18-Q3-R5-49_MAXAC.001</strain>
    </source>
</reference>
<accession>A0A934X712</accession>
<evidence type="ECO:0000256" key="1">
    <source>
        <dbReference type="SAM" id="SignalP"/>
    </source>
</evidence>
<dbReference type="EMBL" id="JADJIB010000001">
    <property type="protein sequence ID" value="MBK7272060.1"/>
    <property type="molecule type" value="Genomic_DNA"/>
</dbReference>
<protein>
    <submittedName>
        <fullName evidence="2">Uncharacterized protein</fullName>
    </submittedName>
</protein>
<evidence type="ECO:0000313" key="3">
    <source>
        <dbReference type="EMBL" id="MBK7272060.1"/>
    </source>
</evidence>
<dbReference type="Proteomes" id="UP000718281">
    <property type="component" value="Unassembled WGS sequence"/>
</dbReference>
<organism evidence="2 4">
    <name type="scientific">Candidatus Phosphoribacter hodrii</name>
    <dbReference type="NCBI Taxonomy" id="2953743"/>
    <lineage>
        <taxon>Bacteria</taxon>
        <taxon>Bacillati</taxon>
        <taxon>Actinomycetota</taxon>
        <taxon>Actinomycetes</taxon>
        <taxon>Micrococcales</taxon>
        <taxon>Dermatophilaceae</taxon>
        <taxon>Candidatus Phosphoribacter</taxon>
    </lineage>
</organism>
<dbReference type="EMBL" id="JADIXZ010000004">
    <property type="protein sequence ID" value="MBK6301358.1"/>
    <property type="molecule type" value="Genomic_DNA"/>
</dbReference>
<evidence type="ECO:0000313" key="4">
    <source>
        <dbReference type="Proteomes" id="UP000718281"/>
    </source>
</evidence>
<evidence type="ECO:0000313" key="5">
    <source>
        <dbReference type="Proteomes" id="UP000726105"/>
    </source>
</evidence>
<proteinExistence type="predicted"/>
<comment type="caution">
    <text evidence="2">The sequence shown here is derived from an EMBL/GenBank/DDBJ whole genome shotgun (WGS) entry which is preliminary data.</text>
</comment>
<dbReference type="AlphaFoldDB" id="A0A934X712"/>
<feature type="chain" id="PRO_5044158263" evidence="1">
    <location>
        <begin position="22"/>
        <end position="155"/>
    </location>
</feature>
<name>A0A934X712_9MICO</name>
<evidence type="ECO:0000313" key="2">
    <source>
        <dbReference type="EMBL" id="MBK6301358.1"/>
    </source>
</evidence>
<sequence length="155" mass="15765">MTRLHRALAVTGAAAATAALSACSFFSPVQTDNKYIPADGVPVQLGVIAGRNLAIVADAAGGPGALTGAVLNQGDAEAVVGFLTREESEAGASVNTRLSLGGRESKPISGVVFEKVTSAPGTMTDIYLVTTEGKQLVSVPVLAPHGFYEELKPKA</sequence>
<dbReference type="PROSITE" id="PS51257">
    <property type="entry name" value="PROKAR_LIPOPROTEIN"/>
    <property type="match status" value="1"/>
</dbReference>
<feature type="signal peptide" evidence="1">
    <location>
        <begin position="1"/>
        <end position="21"/>
    </location>
</feature>